<sequence length="170" mass="19594">MIDKENIILEASQDDLVVSDCCEIALLKIKRPARGKGLALDHVLKKKFLRDRVKLGEDLVSGNIEKLFEETRRNTKIQQDRWAKYYNRRGREVDVKVKDLVLVQTHPMSSASKRIVSKFKPKFVGTFEVMKVENNNVAIWKGGKLITVNIDQVRIYHSRERDEGVVETDG</sequence>
<evidence type="ECO:0000313" key="2">
    <source>
        <dbReference type="Proteomes" id="UP000887013"/>
    </source>
</evidence>
<proteinExistence type="predicted"/>
<keyword evidence="2" id="KW-1185">Reference proteome</keyword>
<gene>
    <name evidence="1" type="primary">NCL1_51933</name>
    <name evidence="1" type="ORF">NPIL_504851</name>
</gene>
<name>A0A8X6P7P5_NEPPI</name>
<dbReference type="EMBL" id="BMAW01112601">
    <property type="protein sequence ID" value="GFT53510.1"/>
    <property type="molecule type" value="Genomic_DNA"/>
</dbReference>
<reference evidence="1" key="1">
    <citation type="submission" date="2020-08" db="EMBL/GenBank/DDBJ databases">
        <title>Multicomponent nature underlies the extraordinary mechanical properties of spider dragline silk.</title>
        <authorList>
            <person name="Kono N."/>
            <person name="Nakamura H."/>
            <person name="Mori M."/>
            <person name="Yoshida Y."/>
            <person name="Ohtoshi R."/>
            <person name="Malay A.D."/>
            <person name="Moran D.A.P."/>
            <person name="Tomita M."/>
            <person name="Numata K."/>
            <person name="Arakawa K."/>
        </authorList>
    </citation>
    <scope>NUCLEOTIDE SEQUENCE</scope>
</reference>
<dbReference type="Proteomes" id="UP000887013">
    <property type="component" value="Unassembled WGS sequence"/>
</dbReference>
<protein>
    <submittedName>
        <fullName evidence="1">Uncharacterized protein</fullName>
    </submittedName>
</protein>
<dbReference type="AlphaFoldDB" id="A0A8X6P7P5"/>
<accession>A0A8X6P7P5</accession>
<organism evidence="1 2">
    <name type="scientific">Nephila pilipes</name>
    <name type="common">Giant wood spider</name>
    <name type="synonym">Nephila maculata</name>
    <dbReference type="NCBI Taxonomy" id="299642"/>
    <lineage>
        <taxon>Eukaryota</taxon>
        <taxon>Metazoa</taxon>
        <taxon>Ecdysozoa</taxon>
        <taxon>Arthropoda</taxon>
        <taxon>Chelicerata</taxon>
        <taxon>Arachnida</taxon>
        <taxon>Araneae</taxon>
        <taxon>Araneomorphae</taxon>
        <taxon>Entelegynae</taxon>
        <taxon>Araneoidea</taxon>
        <taxon>Nephilidae</taxon>
        <taxon>Nephila</taxon>
    </lineage>
</organism>
<evidence type="ECO:0000313" key="1">
    <source>
        <dbReference type="EMBL" id="GFT53510.1"/>
    </source>
</evidence>
<comment type="caution">
    <text evidence="1">The sequence shown here is derived from an EMBL/GenBank/DDBJ whole genome shotgun (WGS) entry which is preliminary data.</text>
</comment>